<gene>
    <name evidence="4" type="ORF">FC60_GL001166</name>
</gene>
<dbReference type="InterPro" id="IPR009057">
    <property type="entry name" value="Homeodomain-like_sf"/>
</dbReference>
<dbReference type="EMBL" id="AZFN01000003">
    <property type="protein sequence ID" value="KRM03385.1"/>
    <property type="molecule type" value="Genomic_DNA"/>
</dbReference>
<dbReference type="Pfam" id="PF00440">
    <property type="entry name" value="TetR_N"/>
    <property type="match status" value="1"/>
</dbReference>
<sequence>MATKAQIKLQQALILLLDEADFDHISVSKICQTAGVNRSTFYAYYDNQYDLLEEAYDYLVELFRAEFATYQAAVSPNEDQSLVSEQYLKPYLQFVRDHARIYRIYLTHQRDFHHQDRFDQLVANIFRPRYQKHGVMDEEKIRYMSSFFMAGITQVISRWLRRDCHEDIDEMVEIIQACIPQSQ</sequence>
<evidence type="ECO:0000313" key="5">
    <source>
        <dbReference type="Proteomes" id="UP000051739"/>
    </source>
</evidence>
<evidence type="ECO:0000259" key="3">
    <source>
        <dbReference type="PROSITE" id="PS50977"/>
    </source>
</evidence>
<dbReference type="AlphaFoldDB" id="A0A0R1VK03"/>
<name>A0A0R1VK03_9LACO</name>
<organism evidence="4 5">
    <name type="scientific">Limosilactobacillus gastricus DSM 16045</name>
    <dbReference type="NCBI Taxonomy" id="1423749"/>
    <lineage>
        <taxon>Bacteria</taxon>
        <taxon>Bacillati</taxon>
        <taxon>Bacillota</taxon>
        <taxon>Bacilli</taxon>
        <taxon>Lactobacillales</taxon>
        <taxon>Lactobacillaceae</taxon>
        <taxon>Limosilactobacillus</taxon>
    </lineage>
</organism>
<dbReference type="GO" id="GO:0003677">
    <property type="term" value="F:DNA binding"/>
    <property type="evidence" value="ECO:0007669"/>
    <property type="project" value="UniProtKB-UniRule"/>
</dbReference>
<evidence type="ECO:0000256" key="2">
    <source>
        <dbReference type="PROSITE-ProRule" id="PRU00335"/>
    </source>
</evidence>
<dbReference type="Gene3D" id="1.10.357.10">
    <property type="entry name" value="Tetracycline Repressor, domain 2"/>
    <property type="match status" value="1"/>
</dbReference>
<protein>
    <recommendedName>
        <fullName evidence="3">HTH tetR-type domain-containing protein</fullName>
    </recommendedName>
</protein>
<feature type="DNA-binding region" description="H-T-H motif" evidence="2">
    <location>
        <begin position="26"/>
        <end position="45"/>
    </location>
</feature>
<dbReference type="RefSeq" id="WP_056936771.1">
    <property type="nucleotide sequence ID" value="NZ_AZFN01000003.1"/>
</dbReference>
<dbReference type="Proteomes" id="UP000051739">
    <property type="component" value="Unassembled WGS sequence"/>
</dbReference>
<keyword evidence="1 2" id="KW-0238">DNA-binding</keyword>
<dbReference type="InterPro" id="IPR039532">
    <property type="entry name" value="TetR_C_Firmicutes"/>
</dbReference>
<evidence type="ECO:0000313" key="4">
    <source>
        <dbReference type="EMBL" id="KRM03385.1"/>
    </source>
</evidence>
<comment type="caution">
    <text evidence="4">The sequence shown here is derived from an EMBL/GenBank/DDBJ whole genome shotgun (WGS) entry which is preliminary data.</text>
</comment>
<dbReference type="InterPro" id="IPR050624">
    <property type="entry name" value="HTH-type_Tx_Regulator"/>
</dbReference>
<dbReference type="PROSITE" id="PS50977">
    <property type="entry name" value="HTH_TETR_2"/>
    <property type="match status" value="1"/>
</dbReference>
<accession>A0A0R1VK03</accession>
<dbReference type="SUPFAM" id="SSF46689">
    <property type="entry name" value="Homeodomain-like"/>
    <property type="match status" value="1"/>
</dbReference>
<keyword evidence="5" id="KW-1185">Reference proteome</keyword>
<dbReference type="Pfam" id="PF14278">
    <property type="entry name" value="TetR_C_8"/>
    <property type="match status" value="1"/>
</dbReference>
<proteinExistence type="predicted"/>
<feature type="domain" description="HTH tetR-type" evidence="3">
    <location>
        <begin position="3"/>
        <end position="63"/>
    </location>
</feature>
<dbReference type="InterPro" id="IPR001647">
    <property type="entry name" value="HTH_TetR"/>
</dbReference>
<dbReference type="PATRIC" id="fig|1423749.3.peg.1189"/>
<reference evidence="4 5" key="1">
    <citation type="journal article" date="2015" name="Genome Announc.">
        <title>Expanding the biotechnology potential of lactobacilli through comparative genomics of 213 strains and associated genera.</title>
        <authorList>
            <person name="Sun Z."/>
            <person name="Harris H.M."/>
            <person name="McCann A."/>
            <person name="Guo C."/>
            <person name="Argimon S."/>
            <person name="Zhang W."/>
            <person name="Yang X."/>
            <person name="Jeffery I.B."/>
            <person name="Cooney J.C."/>
            <person name="Kagawa T.F."/>
            <person name="Liu W."/>
            <person name="Song Y."/>
            <person name="Salvetti E."/>
            <person name="Wrobel A."/>
            <person name="Rasinkangas P."/>
            <person name="Parkhill J."/>
            <person name="Rea M.C."/>
            <person name="O'Sullivan O."/>
            <person name="Ritari J."/>
            <person name="Douillard F.P."/>
            <person name="Paul Ross R."/>
            <person name="Yang R."/>
            <person name="Briner A.E."/>
            <person name="Felis G.E."/>
            <person name="de Vos W.M."/>
            <person name="Barrangou R."/>
            <person name="Klaenhammer T.R."/>
            <person name="Caufield P.W."/>
            <person name="Cui Y."/>
            <person name="Zhang H."/>
            <person name="O'Toole P.W."/>
        </authorList>
    </citation>
    <scope>NUCLEOTIDE SEQUENCE [LARGE SCALE GENOMIC DNA]</scope>
    <source>
        <strain evidence="4 5">DSM 16045</strain>
    </source>
</reference>
<dbReference type="PANTHER" id="PTHR43479">
    <property type="entry name" value="ACREF/ENVCD OPERON REPRESSOR-RELATED"/>
    <property type="match status" value="1"/>
</dbReference>
<dbReference type="PANTHER" id="PTHR43479:SF11">
    <property type="entry name" value="ACREF_ENVCD OPERON REPRESSOR-RELATED"/>
    <property type="match status" value="1"/>
</dbReference>
<evidence type="ECO:0000256" key="1">
    <source>
        <dbReference type="ARBA" id="ARBA00023125"/>
    </source>
</evidence>